<dbReference type="SUPFAM" id="SSF52402">
    <property type="entry name" value="Adenine nucleotide alpha hydrolases-like"/>
    <property type="match status" value="1"/>
</dbReference>
<dbReference type="PANTHER" id="PTHR46268">
    <property type="entry name" value="STRESS RESPONSE PROTEIN NHAX"/>
    <property type="match status" value="1"/>
</dbReference>
<dbReference type="InterPro" id="IPR014729">
    <property type="entry name" value="Rossmann-like_a/b/a_fold"/>
</dbReference>
<name>A0A238XMT6_HALVU</name>
<reference evidence="3 4" key="1">
    <citation type="submission" date="2017-06" db="EMBL/GenBank/DDBJ databases">
        <authorList>
            <person name="Kim H.J."/>
            <person name="Triplett B.A."/>
        </authorList>
    </citation>
    <scope>NUCLEOTIDE SEQUENCE [LARGE SCALE GENOMIC DNA]</scope>
    <source>
        <strain evidence="3 4">DSM 8800</strain>
    </source>
</reference>
<evidence type="ECO:0000313" key="4">
    <source>
        <dbReference type="Proteomes" id="UP000198397"/>
    </source>
</evidence>
<dbReference type="InterPro" id="IPR006016">
    <property type="entry name" value="UspA"/>
</dbReference>
<dbReference type="PRINTS" id="PR01438">
    <property type="entry name" value="UNVRSLSTRESS"/>
</dbReference>
<accession>A0A238XMT6</accession>
<sequence>MSQTATQRRTESTGIETVLIAVDTEDENRTAQLTEEAIDVAAPVDAAVTLLHVFTEDEFDEVREVLAVDAASEESSPDAVAKRHTTTRTVSKALSAADVDHEIRGAVGDHADGIVAVAEDIEADRILVGGRNRSPTGKAVFGSVAQDVMLTAPCPVTFVRSDTE</sequence>
<dbReference type="Pfam" id="PF00582">
    <property type="entry name" value="Usp"/>
    <property type="match status" value="1"/>
</dbReference>
<dbReference type="RefSeq" id="WP_089385622.1">
    <property type="nucleotide sequence ID" value="NZ_FZNQ01000019.1"/>
</dbReference>
<evidence type="ECO:0000313" key="3">
    <source>
        <dbReference type="EMBL" id="SNR59289.1"/>
    </source>
</evidence>
<dbReference type="AlphaFoldDB" id="A0A238XMT6"/>
<dbReference type="OrthoDB" id="271068at2157"/>
<dbReference type="PANTHER" id="PTHR46268:SF6">
    <property type="entry name" value="UNIVERSAL STRESS PROTEIN UP12"/>
    <property type="match status" value="1"/>
</dbReference>
<dbReference type="CDD" id="cd00293">
    <property type="entry name" value="USP-like"/>
    <property type="match status" value="1"/>
</dbReference>
<keyword evidence="4" id="KW-1185">Reference proteome</keyword>
<gene>
    <name evidence="3" type="ORF">SAMN06264855_11922</name>
</gene>
<dbReference type="InterPro" id="IPR006015">
    <property type="entry name" value="Universal_stress_UspA"/>
</dbReference>
<protein>
    <submittedName>
        <fullName evidence="3">Nucleotide-binding universal stress protein, UspA family</fullName>
    </submittedName>
</protein>
<proteinExistence type="inferred from homology"/>
<evidence type="ECO:0000256" key="1">
    <source>
        <dbReference type="ARBA" id="ARBA00008791"/>
    </source>
</evidence>
<comment type="similarity">
    <text evidence="1">Belongs to the universal stress protein A family.</text>
</comment>
<organism evidence="3 4">
    <name type="scientific">Halorubrum vacuolatum</name>
    <name type="common">Natronobacterium vacuolatum</name>
    <dbReference type="NCBI Taxonomy" id="63740"/>
    <lineage>
        <taxon>Archaea</taxon>
        <taxon>Methanobacteriati</taxon>
        <taxon>Methanobacteriota</taxon>
        <taxon>Stenosarchaea group</taxon>
        <taxon>Halobacteria</taxon>
        <taxon>Halobacteriales</taxon>
        <taxon>Haloferacaceae</taxon>
        <taxon>Halorubrum</taxon>
    </lineage>
</organism>
<evidence type="ECO:0000259" key="2">
    <source>
        <dbReference type="Pfam" id="PF00582"/>
    </source>
</evidence>
<feature type="domain" description="UspA" evidence="2">
    <location>
        <begin position="16"/>
        <end position="160"/>
    </location>
</feature>
<dbReference type="Proteomes" id="UP000198397">
    <property type="component" value="Unassembled WGS sequence"/>
</dbReference>
<dbReference type="Gene3D" id="3.40.50.620">
    <property type="entry name" value="HUPs"/>
    <property type="match status" value="1"/>
</dbReference>
<dbReference type="EMBL" id="FZNQ01000019">
    <property type="protein sequence ID" value="SNR59289.1"/>
    <property type="molecule type" value="Genomic_DNA"/>
</dbReference>